<feature type="transmembrane region" description="Helical" evidence="1">
    <location>
        <begin position="6"/>
        <end position="24"/>
    </location>
</feature>
<evidence type="ECO:0000313" key="3">
    <source>
        <dbReference type="Proteomes" id="UP000030982"/>
    </source>
</evidence>
<dbReference type="AlphaFoldDB" id="A0A0B2AEG8"/>
<evidence type="ECO:0000313" key="2">
    <source>
        <dbReference type="EMBL" id="KHL01650.1"/>
    </source>
</evidence>
<proteinExistence type="predicted"/>
<name>A0A0B2AEG8_9MICC</name>
<comment type="caution">
    <text evidence="2">The sequence shown here is derived from an EMBL/GenBank/DDBJ whole genome shotgun (WGS) entry which is preliminary data.</text>
</comment>
<keyword evidence="1" id="KW-0812">Transmembrane</keyword>
<feature type="transmembrane region" description="Helical" evidence="1">
    <location>
        <begin position="31"/>
        <end position="52"/>
    </location>
</feature>
<dbReference type="OrthoDB" id="4964714at2"/>
<evidence type="ECO:0000256" key="1">
    <source>
        <dbReference type="SAM" id="Phobius"/>
    </source>
</evidence>
<dbReference type="RefSeq" id="WP_043125466.1">
    <property type="nucleotide sequence ID" value="NZ_JTDL01000140.1"/>
</dbReference>
<protein>
    <submittedName>
        <fullName evidence="2">Uncharacterized protein</fullName>
    </submittedName>
</protein>
<gene>
    <name evidence="2" type="ORF">LK10_15625</name>
</gene>
<organism evidence="2 3">
    <name type="scientific">Sinomonas humi</name>
    <dbReference type="NCBI Taxonomy" id="1338436"/>
    <lineage>
        <taxon>Bacteria</taxon>
        <taxon>Bacillati</taxon>
        <taxon>Actinomycetota</taxon>
        <taxon>Actinomycetes</taxon>
        <taxon>Micrococcales</taxon>
        <taxon>Micrococcaceae</taxon>
        <taxon>Sinomonas</taxon>
    </lineage>
</organism>
<dbReference type="Proteomes" id="UP000030982">
    <property type="component" value="Unassembled WGS sequence"/>
</dbReference>
<reference evidence="2 3" key="1">
    <citation type="submission" date="2014-09" db="EMBL/GenBank/DDBJ databases">
        <title>Genome sequence of Sinomonas sp. MUSC 117.</title>
        <authorList>
            <person name="Lee L.-H."/>
        </authorList>
    </citation>
    <scope>NUCLEOTIDE SEQUENCE [LARGE SCALE GENOMIC DNA]</scope>
    <source>
        <strain evidence="2 3">MUSC 117</strain>
    </source>
</reference>
<keyword evidence="1" id="KW-1133">Transmembrane helix</keyword>
<dbReference type="STRING" id="1338436.LK10_15625"/>
<accession>A0A0B2AEG8</accession>
<dbReference type="EMBL" id="JTDL01000140">
    <property type="protein sequence ID" value="KHL01650.1"/>
    <property type="molecule type" value="Genomic_DNA"/>
</dbReference>
<keyword evidence="3" id="KW-1185">Reference proteome</keyword>
<feature type="transmembrane region" description="Helical" evidence="1">
    <location>
        <begin position="64"/>
        <end position="82"/>
    </location>
</feature>
<sequence length="103" mass="11235">METVWSLVIDVIVTGGIGFALWAADRRHGKYGIMLPVALGVVIACLAWIVLVAGGTGYLTGLTWMPWVIPMALGIVVSFAVTKLVERRREKRDVADLTRVLRG</sequence>
<keyword evidence="1" id="KW-0472">Membrane</keyword>